<dbReference type="InParanoid" id="A0A409W8U9"/>
<evidence type="ECO:0000313" key="1">
    <source>
        <dbReference type="EMBL" id="PPQ74924.1"/>
    </source>
</evidence>
<proteinExistence type="predicted"/>
<comment type="caution">
    <text evidence="1">The sequence shown here is derived from an EMBL/GenBank/DDBJ whole genome shotgun (WGS) entry which is preliminary data.</text>
</comment>
<name>A0A409W8U9_9AGAR</name>
<gene>
    <name evidence="1" type="ORF">CVT24_003001</name>
</gene>
<evidence type="ECO:0008006" key="3">
    <source>
        <dbReference type="Google" id="ProtNLM"/>
    </source>
</evidence>
<keyword evidence="2" id="KW-1185">Reference proteome</keyword>
<protein>
    <recommendedName>
        <fullName evidence="3">F-box domain-containing protein</fullName>
    </recommendedName>
</protein>
<accession>A0A409W8U9</accession>
<sequence length="460" mass="51983">MEPVLPLEIFGLIIDTVAFTLEKEDLLTCSLVCRDFVPFCQKHIFRDLDLKWCTAQAKAQVRRLAQILSGNPSLQKYIKEISVTHQGFAVEEYDEALDACLEPLLHLPNVHDITIHARRGLINYGLSRPDVFGYRSLIGQYLASGNLTHMRMSGILELPLLPIISAPKLTYLDLQCCRLALWSPEERLDLDKSVLKTIILFDVDFPPPLVRYFGQLETLVIGSHGGPDPIPPYHLPPRLPGAFTHLQSLTAWSGIDWKGLLSQESGLGIKAFPVLHDLTIDVATDVEVQSANAIFRHVVAVEELYIRGLMSDNTFEGVALHEGIGNVRRTLKKATITFTWQRFSDGVMRVVCDAFSGYSEYSLEEFTLELSFRLLRPVDFQEDLAQYKRLAALFAERDRFPYLQKVMIKISLSLQDAPQLGDESGNVVYWKEGLRQLEHRSEVVVDVNVDVSISVDLDFE</sequence>
<dbReference type="AlphaFoldDB" id="A0A409W8U9"/>
<dbReference type="OrthoDB" id="2880421at2759"/>
<dbReference type="EMBL" id="NHTK01005715">
    <property type="protein sequence ID" value="PPQ74924.1"/>
    <property type="molecule type" value="Genomic_DNA"/>
</dbReference>
<reference evidence="1 2" key="1">
    <citation type="journal article" date="2018" name="Evol. Lett.">
        <title>Horizontal gene cluster transfer increased hallucinogenic mushroom diversity.</title>
        <authorList>
            <person name="Reynolds H.T."/>
            <person name="Vijayakumar V."/>
            <person name="Gluck-Thaler E."/>
            <person name="Korotkin H.B."/>
            <person name="Matheny P.B."/>
            <person name="Slot J.C."/>
        </authorList>
    </citation>
    <scope>NUCLEOTIDE SEQUENCE [LARGE SCALE GENOMIC DNA]</scope>
    <source>
        <strain evidence="1 2">2629</strain>
    </source>
</reference>
<dbReference type="Proteomes" id="UP000284842">
    <property type="component" value="Unassembled WGS sequence"/>
</dbReference>
<organism evidence="1 2">
    <name type="scientific">Panaeolus cyanescens</name>
    <dbReference type="NCBI Taxonomy" id="181874"/>
    <lineage>
        <taxon>Eukaryota</taxon>
        <taxon>Fungi</taxon>
        <taxon>Dikarya</taxon>
        <taxon>Basidiomycota</taxon>
        <taxon>Agaricomycotina</taxon>
        <taxon>Agaricomycetes</taxon>
        <taxon>Agaricomycetidae</taxon>
        <taxon>Agaricales</taxon>
        <taxon>Agaricineae</taxon>
        <taxon>Galeropsidaceae</taxon>
        <taxon>Panaeolus</taxon>
    </lineage>
</organism>
<evidence type="ECO:0000313" key="2">
    <source>
        <dbReference type="Proteomes" id="UP000284842"/>
    </source>
</evidence>